<proteinExistence type="predicted"/>
<evidence type="ECO:0000313" key="2">
    <source>
        <dbReference type="Proteomes" id="UP000324222"/>
    </source>
</evidence>
<protein>
    <submittedName>
        <fullName evidence="1">Uncharacterized protein</fullName>
    </submittedName>
</protein>
<name>A0A5B7HFV3_PORTR</name>
<dbReference type="AlphaFoldDB" id="A0A5B7HFV3"/>
<evidence type="ECO:0000313" key="1">
    <source>
        <dbReference type="EMBL" id="MPC67808.1"/>
    </source>
</evidence>
<accession>A0A5B7HFV3</accession>
<gene>
    <name evidence="1" type="ORF">E2C01_061994</name>
</gene>
<reference evidence="1 2" key="1">
    <citation type="submission" date="2019-05" db="EMBL/GenBank/DDBJ databases">
        <title>Another draft genome of Portunus trituberculatus and its Hox gene families provides insights of decapod evolution.</title>
        <authorList>
            <person name="Jeong J.-H."/>
            <person name="Song I."/>
            <person name="Kim S."/>
            <person name="Choi T."/>
            <person name="Kim D."/>
            <person name="Ryu S."/>
            <person name="Kim W."/>
        </authorList>
    </citation>
    <scope>NUCLEOTIDE SEQUENCE [LARGE SCALE GENOMIC DNA]</scope>
    <source>
        <tissue evidence="1">Muscle</tissue>
    </source>
</reference>
<organism evidence="1 2">
    <name type="scientific">Portunus trituberculatus</name>
    <name type="common">Swimming crab</name>
    <name type="synonym">Neptunus trituberculatus</name>
    <dbReference type="NCBI Taxonomy" id="210409"/>
    <lineage>
        <taxon>Eukaryota</taxon>
        <taxon>Metazoa</taxon>
        <taxon>Ecdysozoa</taxon>
        <taxon>Arthropoda</taxon>
        <taxon>Crustacea</taxon>
        <taxon>Multicrustacea</taxon>
        <taxon>Malacostraca</taxon>
        <taxon>Eumalacostraca</taxon>
        <taxon>Eucarida</taxon>
        <taxon>Decapoda</taxon>
        <taxon>Pleocyemata</taxon>
        <taxon>Brachyura</taxon>
        <taxon>Eubrachyura</taxon>
        <taxon>Portunoidea</taxon>
        <taxon>Portunidae</taxon>
        <taxon>Portuninae</taxon>
        <taxon>Portunus</taxon>
    </lineage>
</organism>
<keyword evidence="2" id="KW-1185">Reference proteome</keyword>
<dbReference type="Proteomes" id="UP000324222">
    <property type="component" value="Unassembled WGS sequence"/>
</dbReference>
<sequence length="129" mass="14327">MGASLPACLPASRLRIPPAEAETHRQLRTHRRAGRVTARVTPAAASDEVHIFGWILGKLCIRQLALCLLPKPFLNFHEEWQAWRGSLGTMSLPHVWPHSSRLSPAPRPPTPPLLFYILLPVSFCLAAGR</sequence>
<dbReference type="EMBL" id="VSRR010026793">
    <property type="protein sequence ID" value="MPC67808.1"/>
    <property type="molecule type" value="Genomic_DNA"/>
</dbReference>
<comment type="caution">
    <text evidence="1">The sequence shown here is derived from an EMBL/GenBank/DDBJ whole genome shotgun (WGS) entry which is preliminary data.</text>
</comment>